<dbReference type="GO" id="GO:0016301">
    <property type="term" value="F:kinase activity"/>
    <property type="evidence" value="ECO:0007669"/>
    <property type="project" value="UniProtKB-KW"/>
</dbReference>
<evidence type="ECO:0000256" key="7">
    <source>
        <dbReference type="ARBA" id="ARBA00022909"/>
    </source>
</evidence>
<dbReference type="SUPFAM" id="SSF55083">
    <property type="entry name" value="6-hydroxymethyl-7,8-dihydropterin pyrophosphokinase, HPPK"/>
    <property type="match status" value="1"/>
</dbReference>
<keyword evidence="4" id="KW-0547">Nucleotide-binding</keyword>
<dbReference type="PANTHER" id="PTHR43071">
    <property type="entry name" value="2-AMINO-4-HYDROXY-6-HYDROXYMETHYLDIHYDROPTERIDINE PYROPHOSPHOKINASE"/>
    <property type="match status" value="1"/>
</dbReference>
<organism evidence="9 10">
    <name type="scientific">Thiothrix lacustris</name>
    <dbReference type="NCBI Taxonomy" id="525917"/>
    <lineage>
        <taxon>Bacteria</taxon>
        <taxon>Pseudomonadati</taxon>
        <taxon>Pseudomonadota</taxon>
        <taxon>Gammaproteobacteria</taxon>
        <taxon>Thiotrichales</taxon>
        <taxon>Thiotrichaceae</taxon>
        <taxon>Thiothrix</taxon>
    </lineage>
</organism>
<dbReference type="GO" id="GO:0005524">
    <property type="term" value="F:ATP binding"/>
    <property type="evidence" value="ECO:0007669"/>
    <property type="project" value="UniProtKB-KW"/>
</dbReference>
<dbReference type="Gene3D" id="3.30.70.560">
    <property type="entry name" value="7,8-Dihydro-6-hydroxymethylpterin-pyrophosphokinase HPPK"/>
    <property type="match status" value="1"/>
</dbReference>
<evidence type="ECO:0000313" key="9">
    <source>
        <dbReference type="EMBL" id="OQX16021.1"/>
    </source>
</evidence>
<dbReference type="PANTHER" id="PTHR43071:SF2">
    <property type="entry name" value="2-AMINO-4-HYDROXY-6-HYDROXYMETHYLDIHYDROPTERIDINE PYROPHOSPHOKINASE"/>
    <property type="match status" value="1"/>
</dbReference>
<keyword evidence="3" id="KW-0808">Transferase</keyword>
<dbReference type="AlphaFoldDB" id="A0A1Y1QX91"/>
<dbReference type="InterPro" id="IPR000550">
    <property type="entry name" value="Hppk"/>
</dbReference>
<feature type="domain" description="7,8-dihydro-6-hydroxymethylpterin-pyrophosphokinase" evidence="8">
    <location>
        <begin position="5"/>
        <end position="128"/>
    </location>
</feature>
<reference evidence="9 10" key="1">
    <citation type="submission" date="2017-01" db="EMBL/GenBank/DDBJ databases">
        <title>Novel large sulfur bacteria in the metagenomes of groundwater-fed chemosynthetic microbial mats in the Lake Huron basin.</title>
        <authorList>
            <person name="Sharrar A.M."/>
            <person name="Flood B.E."/>
            <person name="Bailey J.V."/>
            <person name="Jones D.S."/>
            <person name="Biddanda B."/>
            <person name="Ruberg S.A."/>
            <person name="Marcus D.N."/>
            <person name="Dick G.J."/>
        </authorList>
    </citation>
    <scope>NUCLEOTIDE SEQUENCE [LARGE SCALE GENOMIC DNA]</scope>
    <source>
        <strain evidence="9">A8</strain>
    </source>
</reference>
<proteinExistence type="predicted"/>
<evidence type="ECO:0000313" key="10">
    <source>
        <dbReference type="Proteomes" id="UP000192491"/>
    </source>
</evidence>
<gene>
    <name evidence="9" type="ORF">BWK73_04890</name>
</gene>
<dbReference type="EC" id="2.7.6.3" evidence="2"/>
<dbReference type="CDD" id="cd00483">
    <property type="entry name" value="HPPK"/>
    <property type="match status" value="1"/>
</dbReference>
<comment type="caution">
    <text evidence="9">The sequence shown here is derived from an EMBL/GenBank/DDBJ whole genome shotgun (WGS) entry which is preliminary data.</text>
</comment>
<dbReference type="EMBL" id="MTEJ01000008">
    <property type="protein sequence ID" value="OQX16021.1"/>
    <property type="molecule type" value="Genomic_DNA"/>
</dbReference>
<dbReference type="Pfam" id="PF01288">
    <property type="entry name" value="HPPK"/>
    <property type="match status" value="1"/>
</dbReference>
<dbReference type="Proteomes" id="UP000192491">
    <property type="component" value="Unassembled WGS sequence"/>
</dbReference>
<protein>
    <recommendedName>
        <fullName evidence="2">2-amino-4-hydroxy-6-hydroxymethyldihydropteridine diphosphokinase</fullName>
        <ecNumber evidence="2">2.7.6.3</ecNumber>
    </recommendedName>
</protein>
<dbReference type="GO" id="GO:0003848">
    <property type="term" value="F:2-amino-4-hydroxy-6-hydroxymethyldihydropteridine diphosphokinase activity"/>
    <property type="evidence" value="ECO:0007669"/>
    <property type="project" value="UniProtKB-EC"/>
</dbReference>
<evidence type="ECO:0000256" key="2">
    <source>
        <dbReference type="ARBA" id="ARBA00013253"/>
    </source>
</evidence>
<evidence type="ECO:0000256" key="6">
    <source>
        <dbReference type="ARBA" id="ARBA00022840"/>
    </source>
</evidence>
<keyword evidence="5 9" id="KW-0418">Kinase</keyword>
<comment type="pathway">
    <text evidence="1">Cofactor biosynthesis; tetrahydrofolate biosynthesis; 2-amino-4-hydroxy-6-hydroxymethyl-7,8-dihydropteridine diphosphate from 7,8-dihydroneopterin triphosphate: step 4/4.</text>
</comment>
<dbReference type="GO" id="GO:0046656">
    <property type="term" value="P:folic acid biosynthetic process"/>
    <property type="evidence" value="ECO:0007669"/>
    <property type="project" value="UniProtKB-KW"/>
</dbReference>
<keyword evidence="6" id="KW-0067">ATP-binding</keyword>
<name>A0A1Y1QX91_9GAMM</name>
<accession>A0A1Y1QX91</accession>
<dbReference type="InterPro" id="IPR035907">
    <property type="entry name" value="Hppk_sf"/>
</dbReference>
<sequence>MATVYLSLGSNIEREANLCAAMQRLRQDFNHVVFSRVYETPAAGFAGEPFFNLAAGLTTELSPTDLKHYLRELEQAHGRLRGEEKFSPRTLDIDLLLYDDWNLQPTTNLPHHDILTYAFVLFPLAEIASTVMHPVLQRSISEIARESTLSAAMLRLVALNCGA</sequence>
<evidence type="ECO:0000256" key="1">
    <source>
        <dbReference type="ARBA" id="ARBA00005051"/>
    </source>
</evidence>
<dbReference type="GO" id="GO:0046654">
    <property type="term" value="P:tetrahydrofolate biosynthetic process"/>
    <property type="evidence" value="ECO:0007669"/>
    <property type="project" value="UniProtKB-UniPathway"/>
</dbReference>
<evidence type="ECO:0000256" key="4">
    <source>
        <dbReference type="ARBA" id="ARBA00022741"/>
    </source>
</evidence>
<evidence type="ECO:0000259" key="8">
    <source>
        <dbReference type="Pfam" id="PF01288"/>
    </source>
</evidence>
<evidence type="ECO:0000256" key="3">
    <source>
        <dbReference type="ARBA" id="ARBA00022679"/>
    </source>
</evidence>
<dbReference type="UniPathway" id="UPA00077">
    <property type="reaction ID" value="UER00155"/>
</dbReference>
<evidence type="ECO:0000256" key="5">
    <source>
        <dbReference type="ARBA" id="ARBA00022777"/>
    </source>
</evidence>
<keyword evidence="7" id="KW-0289">Folate biosynthesis</keyword>
<dbReference type="NCBIfam" id="TIGR01498">
    <property type="entry name" value="folK"/>
    <property type="match status" value="1"/>
</dbReference>